<name>A0AAV7KNV3_PLEWA</name>
<reference evidence="1" key="1">
    <citation type="journal article" date="2022" name="bioRxiv">
        <title>Sequencing and chromosome-scale assembly of the giantPleurodeles waltlgenome.</title>
        <authorList>
            <person name="Brown T."/>
            <person name="Elewa A."/>
            <person name="Iarovenko S."/>
            <person name="Subramanian E."/>
            <person name="Araus A.J."/>
            <person name="Petzold A."/>
            <person name="Susuki M."/>
            <person name="Suzuki K.-i.T."/>
            <person name="Hayashi T."/>
            <person name="Toyoda A."/>
            <person name="Oliveira C."/>
            <person name="Osipova E."/>
            <person name="Leigh N.D."/>
            <person name="Simon A."/>
            <person name="Yun M.H."/>
        </authorList>
    </citation>
    <scope>NUCLEOTIDE SEQUENCE</scope>
    <source>
        <strain evidence="1">20211129_DDA</strain>
        <tissue evidence="1">Liver</tissue>
    </source>
</reference>
<dbReference type="PANTHER" id="PTHR35818:SF1">
    <property type="entry name" value="CILIA- AND FLAGELLA-ASSOCIATED PROTEIN 141"/>
    <property type="match status" value="1"/>
</dbReference>
<dbReference type="InterPro" id="IPR029375">
    <property type="entry name" value="CFAP141"/>
</dbReference>
<keyword evidence="2" id="KW-1185">Reference proteome</keyword>
<accession>A0AAV7KNV3</accession>
<dbReference type="AlphaFoldDB" id="A0AAV7KNV3"/>
<comment type="caution">
    <text evidence="1">The sequence shown here is derived from an EMBL/GenBank/DDBJ whole genome shotgun (WGS) entry which is preliminary data.</text>
</comment>
<dbReference type="Pfam" id="PF15104">
    <property type="entry name" value="CFAP141"/>
    <property type="match status" value="1"/>
</dbReference>
<sequence length="110" mass="13185">MSADKSGHSKVQQAQKNFNKRTQQIFVAERDINRNQELTKLMTWREDDEARVDARVQKRHRTDMKKEVGLVNKELLMVRQAALQNLLQCEYLQYQEELNRMGKTFYVQRI</sequence>
<evidence type="ECO:0000313" key="2">
    <source>
        <dbReference type="Proteomes" id="UP001066276"/>
    </source>
</evidence>
<evidence type="ECO:0000313" key="1">
    <source>
        <dbReference type="EMBL" id="KAJ1080986.1"/>
    </source>
</evidence>
<gene>
    <name evidence="1" type="ORF">NDU88_001173</name>
</gene>
<dbReference type="EMBL" id="JANPWB010000016">
    <property type="protein sequence ID" value="KAJ1080986.1"/>
    <property type="molecule type" value="Genomic_DNA"/>
</dbReference>
<protein>
    <submittedName>
        <fullName evidence="1">Uncharacterized protein</fullName>
    </submittedName>
</protein>
<dbReference type="Proteomes" id="UP001066276">
    <property type="component" value="Chromosome 12"/>
</dbReference>
<dbReference type="PANTHER" id="PTHR35818">
    <property type="entry name" value="C1ORF189"/>
    <property type="match status" value="1"/>
</dbReference>
<organism evidence="1 2">
    <name type="scientific">Pleurodeles waltl</name>
    <name type="common">Iberian ribbed newt</name>
    <dbReference type="NCBI Taxonomy" id="8319"/>
    <lineage>
        <taxon>Eukaryota</taxon>
        <taxon>Metazoa</taxon>
        <taxon>Chordata</taxon>
        <taxon>Craniata</taxon>
        <taxon>Vertebrata</taxon>
        <taxon>Euteleostomi</taxon>
        <taxon>Amphibia</taxon>
        <taxon>Batrachia</taxon>
        <taxon>Caudata</taxon>
        <taxon>Salamandroidea</taxon>
        <taxon>Salamandridae</taxon>
        <taxon>Pleurodelinae</taxon>
        <taxon>Pleurodeles</taxon>
    </lineage>
</organism>
<proteinExistence type="predicted"/>